<proteinExistence type="inferred from homology"/>
<feature type="compositionally biased region" description="Low complexity" evidence="6">
    <location>
        <begin position="185"/>
        <end position="198"/>
    </location>
</feature>
<comment type="subunit">
    <text evidence="5">Component of the origin recognition complex (ORC).</text>
</comment>
<dbReference type="AlphaFoldDB" id="A0A9W8B748"/>
<dbReference type="Pfam" id="PF24882">
    <property type="entry name" value="WHD_ORC2"/>
    <property type="match status" value="1"/>
</dbReference>
<dbReference type="Pfam" id="PF04084">
    <property type="entry name" value="RecA-like_ORC2"/>
    <property type="match status" value="1"/>
</dbReference>
<evidence type="ECO:0000256" key="1">
    <source>
        <dbReference type="ARBA" id="ARBA00004123"/>
    </source>
</evidence>
<keyword evidence="3 5" id="KW-0235">DNA replication</keyword>
<evidence type="ECO:0000256" key="4">
    <source>
        <dbReference type="ARBA" id="ARBA00023242"/>
    </source>
</evidence>
<evidence type="ECO:0000256" key="5">
    <source>
        <dbReference type="RuleBase" id="RU368084"/>
    </source>
</evidence>
<dbReference type="PANTHER" id="PTHR14052:SF0">
    <property type="entry name" value="ORIGIN RECOGNITION COMPLEX SUBUNIT 2"/>
    <property type="match status" value="1"/>
</dbReference>
<accession>A0A9W8B748</accession>
<evidence type="ECO:0000259" key="7">
    <source>
        <dbReference type="Pfam" id="PF04084"/>
    </source>
</evidence>
<feature type="domain" description="Origin recognition complex subunit 2 winged-helix" evidence="8">
    <location>
        <begin position="550"/>
        <end position="607"/>
    </location>
</feature>
<comment type="similarity">
    <text evidence="2 5">Belongs to the ORC2 family.</text>
</comment>
<dbReference type="OrthoDB" id="346673at2759"/>
<feature type="compositionally biased region" description="Polar residues" evidence="6">
    <location>
        <begin position="144"/>
        <end position="155"/>
    </location>
</feature>
<evidence type="ECO:0000259" key="8">
    <source>
        <dbReference type="Pfam" id="PF24882"/>
    </source>
</evidence>
<protein>
    <recommendedName>
        <fullName evidence="5">Origin recognition complex subunit 2</fullName>
    </recommendedName>
</protein>
<dbReference type="GO" id="GO:0005664">
    <property type="term" value="C:nuclear origin of replication recognition complex"/>
    <property type="evidence" value="ECO:0007669"/>
    <property type="project" value="UniProtKB-UniRule"/>
</dbReference>
<dbReference type="GO" id="GO:0006260">
    <property type="term" value="P:DNA replication"/>
    <property type="evidence" value="ECO:0007669"/>
    <property type="project" value="UniProtKB-UniRule"/>
</dbReference>
<dbReference type="EMBL" id="JANBQB010000240">
    <property type="protein sequence ID" value="KAJ1979063.1"/>
    <property type="molecule type" value="Genomic_DNA"/>
</dbReference>
<feature type="region of interest" description="Disordered" evidence="6">
    <location>
        <begin position="140"/>
        <end position="201"/>
    </location>
</feature>
<dbReference type="GO" id="GO:0003688">
    <property type="term" value="F:DNA replication origin binding"/>
    <property type="evidence" value="ECO:0007669"/>
    <property type="project" value="UniProtKB-UniRule"/>
</dbReference>
<keyword evidence="4 5" id="KW-0539">Nucleus</keyword>
<dbReference type="InterPro" id="IPR056772">
    <property type="entry name" value="RecA-like_ORC2"/>
</dbReference>
<keyword evidence="10" id="KW-1185">Reference proteome</keyword>
<feature type="region of interest" description="Disordered" evidence="6">
    <location>
        <begin position="1"/>
        <end position="20"/>
    </location>
</feature>
<evidence type="ECO:0000256" key="3">
    <source>
        <dbReference type="ARBA" id="ARBA00022705"/>
    </source>
</evidence>
<organism evidence="9 10">
    <name type="scientific">Dimargaris verticillata</name>
    <dbReference type="NCBI Taxonomy" id="2761393"/>
    <lineage>
        <taxon>Eukaryota</taxon>
        <taxon>Fungi</taxon>
        <taxon>Fungi incertae sedis</taxon>
        <taxon>Zoopagomycota</taxon>
        <taxon>Kickxellomycotina</taxon>
        <taxon>Dimargaritomycetes</taxon>
        <taxon>Dimargaritales</taxon>
        <taxon>Dimargaritaceae</taxon>
        <taxon>Dimargaris</taxon>
    </lineage>
</organism>
<reference evidence="9" key="1">
    <citation type="submission" date="2022-07" db="EMBL/GenBank/DDBJ databases">
        <title>Phylogenomic reconstructions and comparative analyses of Kickxellomycotina fungi.</title>
        <authorList>
            <person name="Reynolds N.K."/>
            <person name="Stajich J.E."/>
            <person name="Barry K."/>
            <person name="Grigoriev I.V."/>
            <person name="Crous P."/>
            <person name="Smith M.E."/>
        </authorList>
    </citation>
    <scope>NUCLEOTIDE SEQUENCE</scope>
    <source>
        <strain evidence="9">RSA 567</strain>
    </source>
</reference>
<evidence type="ECO:0000313" key="9">
    <source>
        <dbReference type="EMBL" id="KAJ1979063.1"/>
    </source>
</evidence>
<feature type="domain" description="Origin recognition complex subunit 2 RecA-like" evidence="7">
    <location>
        <begin position="319"/>
        <end position="486"/>
    </location>
</feature>
<comment type="subcellular location">
    <subcellularLocation>
        <location evidence="1 5">Nucleus</location>
    </subcellularLocation>
</comment>
<evidence type="ECO:0000256" key="2">
    <source>
        <dbReference type="ARBA" id="ARBA00007421"/>
    </source>
</evidence>
<evidence type="ECO:0000313" key="10">
    <source>
        <dbReference type="Proteomes" id="UP001151582"/>
    </source>
</evidence>
<dbReference type="InterPro" id="IPR056773">
    <property type="entry name" value="WHD_ORC2"/>
</dbReference>
<comment type="function">
    <text evidence="5">Component of the origin recognition complex (ORC) that binds origins of replication. DNA-binding is ATP-dependent. ORC is required to assemble the pre-replication complex necessary to initiate DNA replication.</text>
</comment>
<dbReference type="Proteomes" id="UP001151582">
    <property type="component" value="Unassembled WGS sequence"/>
</dbReference>
<comment type="caution">
    <text evidence="9">The sequence shown here is derived from an EMBL/GenBank/DDBJ whole genome shotgun (WGS) entry which is preliminary data.</text>
</comment>
<gene>
    <name evidence="9" type="primary">ORC2</name>
    <name evidence="9" type="ORF">H4R34_002976</name>
</gene>
<name>A0A9W8B748_9FUNG</name>
<dbReference type="PANTHER" id="PTHR14052">
    <property type="entry name" value="ORIGIN RECOGNITION COMPLEX SUBUNIT 2"/>
    <property type="match status" value="1"/>
</dbReference>
<dbReference type="InterPro" id="IPR007220">
    <property type="entry name" value="ORC2"/>
</dbReference>
<sequence>MSARRGRGSVRTAGLERSLAADQLQTTTDLNFDATASPQPNALADWRDLKVSERYAQSNTRAQRRVQQAVAPSTPEATTRRSQRIATARTPQSAASPAALENIPPVARNNGSGDGSLELEDDGTPTAITGKQMFGLRTPRKSRTSMLKTASQARSTPRRSGSRLAHQVVQGADAVRTPKSRARRTATATPTGGTPGTPSVIDKYNLDALDDSLSEIQTMAKQSGFVMNFGLENDDDDENDEEGFDLEAVLAQGHDQEYEAESAQAQGGGDALYEKYFQDLHGHRMANTSNHTLAKLPVLDFEDFQRFLRAAPPAHVTERRMLATRHERYFYQWYFELQAGFNLLFYGFGSKRHLLTQFAQELLSDAPVLVVNGYFPTLTLRHIFSKLLDEVLDLKALPGAGSQPTDQLVTIRQYFADPNRAVNRVYILVHSIDGPSVRSERIQAVLAQLANCSPQIRLIASIDHIQAPLLWDSVKLSQYRWVWHDLTTFDRYSAETSFENSLMVQQPEASATGVQYVLASLTSNAKGVFKVLATYQIELAKSLSSAKDLTSLGLAYPSFYARCREQFLVSSDVAFRAQLTEFRDHKIIQSKKGADGSEVLYIPLDPDTLGAILANMP</sequence>
<evidence type="ECO:0000256" key="6">
    <source>
        <dbReference type="SAM" id="MobiDB-lite"/>
    </source>
</evidence>
<feature type="region of interest" description="Disordered" evidence="6">
    <location>
        <begin position="54"/>
        <end position="118"/>
    </location>
</feature>